<dbReference type="OrthoDB" id="21204at2759"/>
<organism evidence="10 11">
    <name type="scientific">Artemisia annua</name>
    <name type="common">Sweet wormwood</name>
    <dbReference type="NCBI Taxonomy" id="35608"/>
    <lineage>
        <taxon>Eukaryota</taxon>
        <taxon>Viridiplantae</taxon>
        <taxon>Streptophyta</taxon>
        <taxon>Embryophyta</taxon>
        <taxon>Tracheophyta</taxon>
        <taxon>Spermatophyta</taxon>
        <taxon>Magnoliopsida</taxon>
        <taxon>eudicotyledons</taxon>
        <taxon>Gunneridae</taxon>
        <taxon>Pentapetalae</taxon>
        <taxon>asterids</taxon>
        <taxon>campanulids</taxon>
        <taxon>Asterales</taxon>
        <taxon>Asteraceae</taxon>
        <taxon>Asteroideae</taxon>
        <taxon>Anthemideae</taxon>
        <taxon>Artemisiinae</taxon>
        <taxon>Artemisia</taxon>
    </lineage>
</organism>
<accession>A0A2U1MFI8</accession>
<keyword evidence="4" id="KW-0999">Mitochondrion inner membrane</keyword>
<evidence type="ECO:0000256" key="3">
    <source>
        <dbReference type="ARBA" id="ARBA00011786"/>
    </source>
</evidence>
<dbReference type="GO" id="GO:0005743">
    <property type="term" value="C:mitochondrial inner membrane"/>
    <property type="evidence" value="ECO:0007669"/>
    <property type="project" value="UniProtKB-SubCell"/>
</dbReference>
<keyword evidence="7" id="KW-0472">Membrane</keyword>
<comment type="subunit">
    <text evidence="3">Component of a prohibitin multimeric complex in mitochondrial membranes.</text>
</comment>
<evidence type="ECO:0000259" key="9">
    <source>
        <dbReference type="SMART" id="SM00244"/>
    </source>
</evidence>
<dbReference type="AlphaFoldDB" id="A0A2U1MFI8"/>
<feature type="domain" description="Band 7" evidence="9">
    <location>
        <begin position="66"/>
        <end position="227"/>
    </location>
</feature>
<keyword evidence="6" id="KW-0496">Mitochondrion</keyword>
<dbReference type="Pfam" id="PF01145">
    <property type="entry name" value="Band_7"/>
    <property type="match status" value="1"/>
</dbReference>
<proteinExistence type="inferred from homology"/>
<keyword evidence="11" id="KW-1185">Reference proteome</keyword>
<keyword evidence="5" id="KW-0735">Signal-anchor</keyword>
<dbReference type="InterPro" id="IPR001107">
    <property type="entry name" value="Band_7"/>
</dbReference>
<evidence type="ECO:0000256" key="4">
    <source>
        <dbReference type="ARBA" id="ARBA00022792"/>
    </source>
</evidence>
<dbReference type="GO" id="GO:0007005">
    <property type="term" value="P:mitochondrion organization"/>
    <property type="evidence" value="ECO:0007669"/>
    <property type="project" value="TreeGrafter"/>
</dbReference>
<evidence type="ECO:0000256" key="1">
    <source>
        <dbReference type="ARBA" id="ARBA00004140"/>
    </source>
</evidence>
<dbReference type="SMART" id="SM00244">
    <property type="entry name" value="PHB"/>
    <property type="match status" value="1"/>
</dbReference>
<dbReference type="SUPFAM" id="SSF117892">
    <property type="entry name" value="Band 7/SPFH domain"/>
    <property type="match status" value="1"/>
</dbReference>
<dbReference type="Gene3D" id="3.30.479.30">
    <property type="entry name" value="Band 7 domain"/>
    <property type="match status" value="1"/>
</dbReference>
<dbReference type="CDD" id="cd03401">
    <property type="entry name" value="SPFH_prohibitin"/>
    <property type="match status" value="1"/>
</dbReference>
<dbReference type="STRING" id="35608.A0A2U1MFI8"/>
<reference evidence="10 11" key="1">
    <citation type="journal article" date="2018" name="Mol. Plant">
        <title>The genome of Artemisia annua provides insight into the evolution of Asteraceae family and artemisinin biosynthesis.</title>
        <authorList>
            <person name="Shen Q."/>
            <person name="Zhang L."/>
            <person name="Liao Z."/>
            <person name="Wang S."/>
            <person name="Yan T."/>
            <person name="Shi P."/>
            <person name="Liu M."/>
            <person name="Fu X."/>
            <person name="Pan Q."/>
            <person name="Wang Y."/>
            <person name="Lv Z."/>
            <person name="Lu X."/>
            <person name="Zhang F."/>
            <person name="Jiang W."/>
            <person name="Ma Y."/>
            <person name="Chen M."/>
            <person name="Hao X."/>
            <person name="Li L."/>
            <person name="Tang Y."/>
            <person name="Lv G."/>
            <person name="Zhou Y."/>
            <person name="Sun X."/>
            <person name="Brodelius P.E."/>
            <person name="Rose J.K.C."/>
            <person name="Tang K."/>
        </authorList>
    </citation>
    <scope>NUCLEOTIDE SEQUENCE [LARGE SCALE GENOMIC DNA]</scope>
    <source>
        <strain evidence="11">cv. Huhao1</strain>
        <tissue evidence="10">Leaf</tissue>
    </source>
</reference>
<comment type="similarity">
    <text evidence="2">Belongs to the prohibitin family.</text>
</comment>
<keyword evidence="5" id="KW-0812">Transmembrane</keyword>
<evidence type="ECO:0000313" key="11">
    <source>
        <dbReference type="Proteomes" id="UP000245207"/>
    </source>
</evidence>
<dbReference type="InterPro" id="IPR000163">
    <property type="entry name" value="Prohibitin"/>
</dbReference>
<dbReference type="FunFam" id="3.30.479.30:FF:000001">
    <property type="entry name" value="Prohibitin 2"/>
    <property type="match status" value="1"/>
</dbReference>
<evidence type="ECO:0000256" key="6">
    <source>
        <dbReference type="ARBA" id="ARBA00023128"/>
    </source>
</evidence>
<evidence type="ECO:0000256" key="2">
    <source>
        <dbReference type="ARBA" id="ARBA00009658"/>
    </source>
</evidence>
<dbReference type="InterPro" id="IPR036013">
    <property type="entry name" value="Band_7/SPFH_dom_sf"/>
</dbReference>
<protein>
    <submittedName>
        <fullName evidence="10">Prohibitin-1, mitochondrial</fullName>
    </submittedName>
</protein>
<evidence type="ECO:0000313" key="10">
    <source>
        <dbReference type="EMBL" id="PWA59998.1"/>
    </source>
</evidence>
<dbReference type="Proteomes" id="UP000245207">
    <property type="component" value="Unassembled WGS sequence"/>
</dbReference>
<dbReference type="PRINTS" id="PR00679">
    <property type="entry name" value="PROHIBITIN"/>
</dbReference>
<dbReference type="PANTHER" id="PTHR23222:SF1">
    <property type="entry name" value="PROHIBITIN-2"/>
    <property type="match status" value="1"/>
</dbReference>
<name>A0A2U1MFI8_ARTAN</name>
<dbReference type="PANTHER" id="PTHR23222">
    <property type="entry name" value="PROHIBITIN"/>
    <property type="match status" value="1"/>
</dbReference>
<evidence type="ECO:0000256" key="5">
    <source>
        <dbReference type="ARBA" id="ARBA00022968"/>
    </source>
</evidence>
<gene>
    <name evidence="10" type="ORF">CTI12_AA387130</name>
</gene>
<evidence type="ECO:0000256" key="8">
    <source>
        <dbReference type="SAM" id="MobiDB-lite"/>
    </source>
</evidence>
<evidence type="ECO:0000256" key="7">
    <source>
        <dbReference type="ARBA" id="ARBA00023136"/>
    </source>
</evidence>
<dbReference type="EMBL" id="PKPP01005471">
    <property type="protein sequence ID" value="PWA59998.1"/>
    <property type="molecule type" value="Genomic_DNA"/>
</dbReference>
<sequence>MHHLVFKRAVLTNYDTFGLKTGLGHIEFEFEFNRNMARIPSLNRGAKALIAAGLIGGAGLFTASNVLYNVEGGHRAIVFNRFVGVKNKVYPEGTHVLIPWIERPVIYDVRARPHLVESTSGSHDLQTVNIGLRVLVRPEPDQLPTIYRTLGQDYNERVLPSVIHETLKAVVAQYNASQLLTQRENVSREIRKLVISRLASFNIALDDVAITMLTFGKEFTHAIEAKQVAAQEAERAKFVVEKAEQEKRSAIIRAQGEAKSAQLIGEAIANNKSFIALRKIEAAREIAQRIGKSQNRVLLNSDELLLNLQSFNLENNIFFTKLHKYRLQCYYVEPGNSIGDINVSRYWKSYKYRQPNKWLYSWVSREIQALIQENDVDVIVHHIVGVIDSWRRNEPKAPKLSPESKQEEFKNIVADAAKRFLTGRTDRFVNELEIFLASELNIEAYDKVYVNHLGWNIPEISNEEDEEPEERNPLIPLLSFSDEDLDETT</sequence>
<comment type="subcellular location">
    <subcellularLocation>
        <location evidence="1">Mitochondrion inner membrane</location>
        <topology evidence="1">Single-pass type II membrane protein</topology>
    </subcellularLocation>
</comment>
<comment type="caution">
    <text evidence="10">The sequence shown here is derived from an EMBL/GenBank/DDBJ whole genome shotgun (WGS) entry which is preliminary data.</text>
</comment>
<feature type="region of interest" description="Disordered" evidence="8">
    <location>
        <begin position="461"/>
        <end position="489"/>
    </location>
</feature>